<dbReference type="PANTHER" id="PTHR43319">
    <property type="entry name" value="BETA-LACTAMASE-RELATED"/>
    <property type="match status" value="1"/>
</dbReference>
<evidence type="ECO:0000313" key="3">
    <source>
        <dbReference type="Proteomes" id="UP000199019"/>
    </source>
</evidence>
<evidence type="ECO:0000259" key="1">
    <source>
        <dbReference type="Pfam" id="PF00144"/>
    </source>
</evidence>
<proteinExistence type="predicted"/>
<name>A0A1H9XQ26_9MICO</name>
<gene>
    <name evidence="2" type="ORF">SAMN05216199_0079</name>
</gene>
<dbReference type="PANTHER" id="PTHR43319:SF3">
    <property type="entry name" value="BETA-LACTAMASE-RELATED DOMAIN-CONTAINING PROTEIN"/>
    <property type="match status" value="1"/>
</dbReference>
<dbReference type="Gene3D" id="3.40.710.10">
    <property type="entry name" value="DD-peptidase/beta-lactamase superfamily"/>
    <property type="match status" value="1"/>
</dbReference>
<keyword evidence="3" id="KW-1185">Reference proteome</keyword>
<dbReference type="RefSeq" id="WP_091762452.1">
    <property type="nucleotide sequence ID" value="NZ_FOHB01000010.1"/>
</dbReference>
<dbReference type="AlphaFoldDB" id="A0A1H9XQ26"/>
<dbReference type="SUPFAM" id="SSF56601">
    <property type="entry name" value="beta-lactamase/transpeptidase-like"/>
    <property type="match status" value="1"/>
</dbReference>
<dbReference type="InterPro" id="IPR052907">
    <property type="entry name" value="Beta-lactamase/esterase"/>
</dbReference>
<dbReference type="Proteomes" id="UP000199019">
    <property type="component" value="Unassembled WGS sequence"/>
</dbReference>
<dbReference type="OrthoDB" id="3422781at2"/>
<dbReference type="STRING" id="587636.SAMN05216199_0079"/>
<dbReference type="Pfam" id="PF00144">
    <property type="entry name" value="Beta-lactamase"/>
    <property type="match status" value="1"/>
</dbReference>
<protein>
    <submittedName>
        <fullName evidence="2">Beta-lactamase</fullName>
    </submittedName>
</protein>
<evidence type="ECO:0000313" key="2">
    <source>
        <dbReference type="EMBL" id="SES48264.1"/>
    </source>
</evidence>
<accession>A0A1H9XQ26</accession>
<reference evidence="3" key="1">
    <citation type="submission" date="2016-10" db="EMBL/GenBank/DDBJ databases">
        <authorList>
            <person name="Varghese N."/>
            <person name="Submissions S."/>
        </authorList>
    </citation>
    <scope>NUCLEOTIDE SEQUENCE [LARGE SCALE GENOMIC DNA]</scope>
    <source>
        <strain evidence="3">CGMCC 1.6963</strain>
    </source>
</reference>
<feature type="domain" description="Beta-lactamase-related" evidence="1">
    <location>
        <begin position="22"/>
        <end position="343"/>
    </location>
</feature>
<dbReference type="InterPro" id="IPR001466">
    <property type="entry name" value="Beta-lactam-related"/>
</dbReference>
<dbReference type="EMBL" id="FOHB01000010">
    <property type="protein sequence ID" value="SES48264.1"/>
    <property type="molecule type" value="Genomic_DNA"/>
</dbReference>
<organism evidence="2 3">
    <name type="scientific">Pedococcus cremeus</name>
    <dbReference type="NCBI Taxonomy" id="587636"/>
    <lineage>
        <taxon>Bacteria</taxon>
        <taxon>Bacillati</taxon>
        <taxon>Actinomycetota</taxon>
        <taxon>Actinomycetes</taxon>
        <taxon>Micrococcales</taxon>
        <taxon>Intrasporangiaceae</taxon>
        <taxon>Pedococcus</taxon>
    </lineage>
</organism>
<sequence>MTTPLTTPPLDGHVAPGFEAVREAFADVMAAQPGTGAAVAAWSDGRWVVDLWGGWADARRTLPWSRDTTVMPYSVTKPFAALTALVLVDRGLLDLDAPVQRHWPELRAAATVRQLLSHQTGLVALVDPAPGAMLHDWDGLCARLAVEEPRWESGTAIGESALFYGHLVGELVRRVDGRTPGTFLRDEVCGPLGLDFAIGLRDDELVRVADLTGLDSPEWAPDAPRWTPLLRQAMFNPPGALDAGTVNSERFRRAEVPAINGHGTARAVAGLYAALLRGELLSPSLRDEAARPQACGVDAVMGGPERCWGLGFAVEDDGFGMGGTGGGVGWACTTGGYAYGFTTGSMGGHDGSDTVENALRELLSLPPL</sequence>
<dbReference type="InterPro" id="IPR012338">
    <property type="entry name" value="Beta-lactam/transpept-like"/>
</dbReference>